<organism evidence="2">
    <name type="scientific">Ignisphaera aggregans</name>
    <dbReference type="NCBI Taxonomy" id="334771"/>
    <lineage>
        <taxon>Archaea</taxon>
        <taxon>Thermoproteota</taxon>
        <taxon>Thermoprotei</taxon>
        <taxon>Desulfurococcales</taxon>
        <taxon>Desulfurococcaceae</taxon>
        <taxon>Ignisphaera</taxon>
    </lineage>
</organism>
<reference evidence="2" key="1">
    <citation type="journal article" date="2020" name="mSystems">
        <title>Genome- and Community-Level Interaction Insights into Carbon Utilization and Element Cycling Functions of Hydrothermarchaeota in Hydrothermal Sediment.</title>
        <authorList>
            <person name="Zhou Z."/>
            <person name="Liu Y."/>
            <person name="Xu W."/>
            <person name="Pan J."/>
            <person name="Luo Z.H."/>
            <person name="Li M."/>
        </authorList>
    </citation>
    <scope>NUCLEOTIDE SEQUENCE [LARGE SCALE GENOMIC DNA]</scope>
    <source>
        <strain evidence="2">SpSt-16</strain>
    </source>
</reference>
<dbReference type="GO" id="GO:0016874">
    <property type="term" value="F:ligase activity"/>
    <property type="evidence" value="ECO:0007669"/>
    <property type="project" value="UniProtKB-KW"/>
</dbReference>
<gene>
    <name evidence="2" type="ORF">ENO77_04615</name>
</gene>
<evidence type="ECO:0000313" key="2">
    <source>
        <dbReference type="EMBL" id="HEW53422.1"/>
    </source>
</evidence>
<dbReference type="GO" id="GO:0005737">
    <property type="term" value="C:cytoplasm"/>
    <property type="evidence" value="ECO:0007669"/>
    <property type="project" value="TreeGrafter"/>
</dbReference>
<dbReference type="Gene3D" id="3.40.50.10420">
    <property type="entry name" value="NagB/RpiA/CoA transferase-like"/>
    <property type="match status" value="1"/>
</dbReference>
<keyword evidence="1" id="KW-0694">RNA-binding</keyword>
<dbReference type="SUPFAM" id="SSF100950">
    <property type="entry name" value="NagB/RpiA/CoA transferase-like"/>
    <property type="match status" value="1"/>
</dbReference>
<dbReference type="PANTHER" id="PTHR13017">
    <property type="entry name" value="5-FORMYLTETRAHYDROFOLATE CYCLO-LIGASE-RELATED"/>
    <property type="match status" value="1"/>
</dbReference>
<comment type="caution">
    <text evidence="2">The sequence shown here is derived from an EMBL/GenBank/DDBJ whole genome shotgun (WGS) entry which is preliminary data.</text>
</comment>
<dbReference type="InterPro" id="IPR002698">
    <property type="entry name" value="FTHF_cligase"/>
</dbReference>
<proteinExistence type="predicted"/>
<dbReference type="AlphaFoldDB" id="A0A7C2ZMJ2"/>
<dbReference type="EMBL" id="DSGT01000012">
    <property type="protein sequence ID" value="HEW53422.1"/>
    <property type="molecule type" value="Genomic_DNA"/>
</dbReference>
<keyword evidence="2" id="KW-0436">Ligase</keyword>
<sequence>MDSGSMVKKTKSFIRKYVWDLLEKNNIVLFPRPVYHRIPNFVGADKAATMLASLDVFRNAKVVKVNPDAPQKHVRYLALAQNKIVVMPTPRIRSGFVVLDPSRIPRDKLHEASTIAGAYRYGVVTKPWNLPRIDLIVIGSVAVNVKGARLGKGEGYAELEYGILRTVCKISENTPIATTVHDLQVIEMDIPVEPFDLGVDIIVTPTRIIRVVPRPLKPSGVLWDLLPEHKLREIPILNELRRFLRNEKNISCA</sequence>
<name>A0A7C2ZMJ2_9CREN</name>
<dbReference type="PANTHER" id="PTHR13017:SF0">
    <property type="entry name" value="METHENYLTETRAHYDROFOLATE SYNTHASE DOMAIN-CONTAINING PROTEIN"/>
    <property type="match status" value="1"/>
</dbReference>
<dbReference type="FunFam" id="3.40.50.10420:FF:000001">
    <property type="entry name" value="Methenyltetrahydrofolate synthase domain-containing protein"/>
    <property type="match status" value="1"/>
</dbReference>
<dbReference type="InterPro" id="IPR024185">
    <property type="entry name" value="FTHF_cligase-like_sf"/>
</dbReference>
<protein>
    <submittedName>
        <fullName evidence="2">5-formyltetrahydrofolate cyclo-ligase</fullName>
    </submittedName>
</protein>
<evidence type="ECO:0000256" key="1">
    <source>
        <dbReference type="ARBA" id="ARBA00022884"/>
    </source>
</evidence>
<dbReference type="InterPro" id="IPR037171">
    <property type="entry name" value="NagB/RpiA_transferase-like"/>
</dbReference>
<dbReference type="Pfam" id="PF01812">
    <property type="entry name" value="5-FTHF_cyc-lig"/>
    <property type="match status" value="1"/>
</dbReference>
<accession>A0A7C2ZMJ2</accession>
<dbReference type="GO" id="GO:0003723">
    <property type="term" value="F:RNA binding"/>
    <property type="evidence" value="ECO:0007669"/>
    <property type="project" value="UniProtKB-KW"/>
</dbReference>